<dbReference type="GO" id="GO:0000981">
    <property type="term" value="F:DNA-binding transcription factor activity, RNA polymerase II-specific"/>
    <property type="evidence" value="ECO:0007669"/>
    <property type="project" value="InterPro"/>
</dbReference>
<evidence type="ECO:0000256" key="5">
    <source>
        <dbReference type="ARBA" id="ARBA00023242"/>
    </source>
</evidence>
<dbReference type="InterPro" id="IPR036864">
    <property type="entry name" value="Zn2-C6_fun-type_DNA-bd_sf"/>
</dbReference>
<gene>
    <name evidence="8" type="ORF">N658DRAFT_563073</name>
</gene>
<feature type="domain" description="Zn(2)-C6 fungal-type" evidence="7">
    <location>
        <begin position="27"/>
        <end position="57"/>
    </location>
</feature>
<evidence type="ECO:0000256" key="2">
    <source>
        <dbReference type="ARBA" id="ARBA00022723"/>
    </source>
</evidence>
<dbReference type="PANTHER" id="PTHR47338">
    <property type="entry name" value="ZN(II)2CYS6 TRANSCRIPTION FACTOR (EUROFUNG)-RELATED"/>
    <property type="match status" value="1"/>
</dbReference>
<dbReference type="GO" id="GO:0008270">
    <property type="term" value="F:zinc ion binding"/>
    <property type="evidence" value="ECO:0007669"/>
    <property type="project" value="InterPro"/>
</dbReference>
<dbReference type="PROSITE" id="PS50048">
    <property type="entry name" value="ZN2_CY6_FUNGAL_2"/>
    <property type="match status" value="1"/>
</dbReference>
<dbReference type="Gene3D" id="4.10.240.10">
    <property type="entry name" value="Zn(2)-C6 fungal-type DNA-binding domain"/>
    <property type="match status" value="1"/>
</dbReference>
<dbReference type="SMART" id="SM00066">
    <property type="entry name" value="GAL4"/>
    <property type="match status" value="1"/>
</dbReference>
<dbReference type="Pfam" id="PF00172">
    <property type="entry name" value="Zn_clus"/>
    <property type="match status" value="1"/>
</dbReference>
<dbReference type="PANTHER" id="PTHR47338:SF10">
    <property type="entry name" value="TRANSCRIPTION FACTOR DOMAIN-CONTAINING PROTEIN-RELATED"/>
    <property type="match status" value="1"/>
</dbReference>
<keyword evidence="3" id="KW-0805">Transcription regulation</keyword>
<protein>
    <recommendedName>
        <fullName evidence="7">Zn(2)-C6 fungal-type domain-containing protein</fullName>
    </recommendedName>
</protein>
<feature type="region of interest" description="Disordered" evidence="6">
    <location>
        <begin position="699"/>
        <end position="732"/>
    </location>
</feature>
<dbReference type="GO" id="GO:0003677">
    <property type="term" value="F:DNA binding"/>
    <property type="evidence" value="ECO:0007669"/>
    <property type="project" value="InterPro"/>
</dbReference>
<keyword evidence="2" id="KW-0479">Metal-binding</keyword>
<comment type="caution">
    <text evidence="8">The sequence shown here is derived from an EMBL/GenBank/DDBJ whole genome shotgun (WGS) entry which is preliminary data.</text>
</comment>
<reference evidence="8" key="2">
    <citation type="submission" date="2023-05" db="EMBL/GenBank/DDBJ databases">
        <authorList>
            <consortium name="Lawrence Berkeley National Laboratory"/>
            <person name="Steindorff A."/>
            <person name="Hensen N."/>
            <person name="Bonometti L."/>
            <person name="Westerberg I."/>
            <person name="Brannstrom I.O."/>
            <person name="Guillou S."/>
            <person name="Cros-Aarteil S."/>
            <person name="Calhoun S."/>
            <person name="Haridas S."/>
            <person name="Kuo A."/>
            <person name="Mondo S."/>
            <person name="Pangilinan J."/>
            <person name="Riley R."/>
            <person name="Labutti K."/>
            <person name="Andreopoulos B."/>
            <person name="Lipzen A."/>
            <person name="Chen C."/>
            <person name="Yanf M."/>
            <person name="Daum C."/>
            <person name="Ng V."/>
            <person name="Clum A."/>
            <person name="Ohm R."/>
            <person name="Martin F."/>
            <person name="Silar P."/>
            <person name="Natvig D."/>
            <person name="Lalanne C."/>
            <person name="Gautier V."/>
            <person name="Ament-Velasquez S.L."/>
            <person name="Kruys A."/>
            <person name="Hutchinson M.I."/>
            <person name="Powell A.J."/>
            <person name="Barry K."/>
            <person name="Miller A.N."/>
            <person name="Grigoriev I.V."/>
            <person name="Debuchy R."/>
            <person name="Gladieux P."/>
            <person name="Thoren M.H."/>
            <person name="Johannesson H."/>
        </authorList>
    </citation>
    <scope>NUCLEOTIDE SEQUENCE</scope>
    <source>
        <strain evidence="8">CBS 757.83</strain>
    </source>
</reference>
<feature type="region of interest" description="Disordered" evidence="6">
    <location>
        <begin position="88"/>
        <end position="148"/>
    </location>
</feature>
<reference evidence="8" key="1">
    <citation type="journal article" date="2023" name="Mol. Phylogenet. Evol.">
        <title>Genome-scale phylogeny and comparative genomics of the fungal order Sordariales.</title>
        <authorList>
            <person name="Hensen N."/>
            <person name="Bonometti L."/>
            <person name="Westerberg I."/>
            <person name="Brannstrom I.O."/>
            <person name="Guillou S."/>
            <person name="Cros-Aarteil S."/>
            <person name="Calhoun S."/>
            <person name="Haridas S."/>
            <person name="Kuo A."/>
            <person name="Mondo S."/>
            <person name="Pangilinan J."/>
            <person name="Riley R."/>
            <person name="LaButti K."/>
            <person name="Andreopoulos B."/>
            <person name="Lipzen A."/>
            <person name="Chen C."/>
            <person name="Yan M."/>
            <person name="Daum C."/>
            <person name="Ng V."/>
            <person name="Clum A."/>
            <person name="Steindorff A."/>
            <person name="Ohm R.A."/>
            <person name="Martin F."/>
            <person name="Silar P."/>
            <person name="Natvig D.O."/>
            <person name="Lalanne C."/>
            <person name="Gautier V."/>
            <person name="Ament-Velasquez S.L."/>
            <person name="Kruys A."/>
            <person name="Hutchinson M.I."/>
            <person name="Powell A.J."/>
            <person name="Barry K."/>
            <person name="Miller A.N."/>
            <person name="Grigoriev I.V."/>
            <person name="Debuchy R."/>
            <person name="Gladieux P."/>
            <person name="Hiltunen Thoren M."/>
            <person name="Johannesson H."/>
        </authorList>
    </citation>
    <scope>NUCLEOTIDE SEQUENCE</scope>
    <source>
        <strain evidence="8">CBS 757.83</strain>
    </source>
</reference>
<dbReference type="InterPro" id="IPR050815">
    <property type="entry name" value="TF_fung"/>
</dbReference>
<evidence type="ECO:0000256" key="3">
    <source>
        <dbReference type="ARBA" id="ARBA00023015"/>
    </source>
</evidence>
<dbReference type="InterPro" id="IPR007219">
    <property type="entry name" value="XnlR_reg_dom"/>
</dbReference>
<dbReference type="CDD" id="cd00067">
    <property type="entry name" value="GAL4"/>
    <property type="match status" value="1"/>
</dbReference>
<dbReference type="AlphaFoldDB" id="A0AAN6QAU4"/>
<dbReference type="InterPro" id="IPR001138">
    <property type="entry name" value="Zn2Cys6_DnaBD"/>
</dbReference>
<evidence type="ECO:0000259" key="7">
    <source>
        <dbReference type="PROSITE" id="PS50048"/>
    </source>
</evidence>
<keyword evidence="5" id="KW-0539">Nucleus</keyword>
<evidence type="ECO:0000256" key="1">
    <source>
        <dbReference type="ARBA" id="ARBA00004123"/>
    </source>
</evidence>
<accession>A0AAN6QAU4</accession>
<comment type="subcellular location">
    <subcellularLocation>
        <location evidence="1">Nucleus</location>
    </subcellularLocation>
</comment>
<dbReference type="PROSITE" id="PS00463">
    <property type="entry name" value="ZN2_CY6_FUNGAL_1"/>
    <property type="match status" value="1"/>
</dbReference>
<dbReference type="EMBL" id="MU863624">
    <property type="protein sequence ID" value="KAK4106146.1"/>
    <property type="molecule type" value="Genomic_DNA"/>
</dbReference>
<keyword evidence="9" id="KW-1185">Reference proteome</keyword>
<proteinExistence type="predicted"/>
<dbReference type="CDD" id="cd12148">
    <property type="entry name" value="fungal_TF_MHR"/>
    <property type="match status" value="1"/>
</dbReference>
<feature type="compositionally biased region" description="Low complexity" evidence="6">
    <location>
        <begin position="712"/>
        <end position="732"/>
    </location>
</feature>
<dbReference type="SUPFAM" id="SSF57701">
    <property type="entry name" value="Zn2/Cys6 DNA-binding domain"/>
    <property type="match status" value="1"/>
</dbReference>
<sequence>MSPSSPEDVTFKASAAAASSLAHEPLACVNCRSRKLKCDRQKPVCARCAKANAECVYPESRRKPAFKRRNVRELEERLAQVEGLLQSVGKSAGKQRASQSGRSDGAWTEASSPASRPDRLQGSPREGAMPWVPLSPRETPAGGDHAQSPGELLGLGQFERLPPFEMIEELHTVFFQTQQLFMPIMHPGNYSRAFHSPPHMRPPMSLQYAIWTAAANGHPKYGCYHDALYRRARQYLEADELKGAGEYFITIGHAQAWALVASDEARCLMFTRASMSSARAVRLAGMMGLHRLDSTLPAEDVPMAPMIAPPRNWAELEERRRLFWGCFCIDSYASISAGWPTLIDVTTHLPASEDAFENGVEEKSATLQDVFRGASYSNFAANVLVCHFFARLMKHAHRPLPDDHPEDLESGAFWKRHRELDNMLSSTFMFLPDRFRLRSNTRNPVAVQTNLNLHAAVICLHHAARDKADKFKLAGIRQSSRTRALTAAQEIVDIMKATGHIKSGHKGPLMALSLYLAATVYTAQAKEDPEDFNKANLELLVKWMNIVGHHQIITRSYLNQIVVDIERNGISVTVEERPPKVDSPTSDTAGCGHGIPLPGSAMPSKSTYGNTAGPAAWAFGQGQTFVDPAPDLFEYTYTGSGWAYTTKYMTNPVATTTTTTTLPHRTGSPAIYNRGAQPTTGNAIPSFAGFSVPGSTGVAGPSSFPPMPAAGPPSASDMPAAFGMGTTGPTTTNTADANLVPDELGDFGIFENFREWGPADLESLYAMVLDVSGGDAGPSQETVDPWATMNDAGGGTGSG</sequence>
<name>A0AAN6QAU4_9PEZI</name>
<evidence type="ECO:0000313" key="8">
    <source>
        <dbReference type="EMBL" id="KAK4106146.1"/>
    </source>
</evidence>
<evidence type="ECO:0000256" key="4">
    <source>
        <dbReference type="ARBA" id="ARBA00023163"/>
    </source>
</evidence>
<dbReference type="Pfam" id="PF04082">
    <property type="entry name" value="Fungal_trans"/>
    <property type="match status" value="1"/>
</dbReference>
<organism evidence="8 9">
    <name type="scientific">Parathielavia hyrcaniae</name>
    <dbReference type="NCBI Taxonomy" id="113614"/>
    <lineage>
        <taxon>Eukaryota</taxon>
        <taxon>Fungi</taxon>
        <taxon>Dikarya</taxon>
        <taxon>Ascomycota</taxon>
        <taxon>Pezizomycotina</taxon>
        <taxon>Sordariomycetes</taxon>
        <taxon>Sordariomycetidae</taxon>
        <taxon>Sordariales</taxon>
        <taxon>Chaetomiaceae</taxon>
        <taxon>Parathielavia</taxon>
    </lineage>
</organism>
<dbReference type="GO" id="GO:0006351">
    <property type="term" value="P:DNA-templated transcription"/>
    <property type="evidence" value="ECO:0007669"/>
    <property type="project" value="InterPro"/>
</dbReference>
<feature type="region of interest" description="Disordered" evidence="6">
    <location>
        <begin position="775"/>
        <end position="799"/>
    </location>
</feature>
<dbReference type="GO" id="GO:0005634">
    <property type="term" value="C:nucleus"/>
    <property type="evidence" value="ECO:0007669"/>
    <property type="project" value="UniProtKB-SubCell"/>
</dbReference>
<keyword evidence="4" id="KW-0804">Transcription</keyword>
<evidence type="ECO:0000313" key="9">
    <source>
        <dbReference type="Proteomes" id="UP001305647"/>
    </source>
</evidence>
<dbReference type="SMART" id="SM00906">
    <property type="entry name" value="Fungal_trans"/>
    <property type="match status" value="1"/>
</dbReference>
<dbReference type="Proteomes" id="UP001305647">
    <property type="component" value="Unassembled WGS sequence"/>
</dbReference>
<evidence type="ECO:0000256" key="6">
    <source>
        <dbReference type="SAM" id="MobiDB-lite"/>
    </source>
</evidence>